<dbReference type="InterPro" id="IPR029058">
    <property type="entry name" value="AB_hydrolase_fold"/>
</dbReference>
<dbReference type="GO" id="GO:0016798">
    <property type="term" value="F:hydrolase activity, acting on glycosyl bonds"/>
    <property type="evidence" value="ECO:0007669"/>
    <property type="project" value="UniProtKB-KW"/>
</dbReference>
<dbReference type="RefSeq" id="XP_015653701.1">
    <property type="nucleotide sequence ID" value="XM_015807619.1"/>
</dbReference>
<dbReference type="VEuPathDB" id="TriTrypDB:LpyrH10_25_0650"/>
<reference evidence="2 3" key="1">
    <citation type="submission" date="2015-07" db="EMBL/GenBank/DDBJ databases">
        <title>High-quality genome of monoxenous trypanosomatid Leptomonas pyrrhocoris.</title>
        <authorList>
            <person name="Flegontov P."/>
            <person name="Butenko A."/>
            <person name="Firsov S."/>
            <person name="Vlcek C."/>
            <person name="Logacheva M.D."/>
            <person name="Field M."/>
            <person name="Filatov D."/>
            <person name="Flegontova O."/>
            <person name="Gerasimov E."/>
            <person name="Jackson A.P."/>
            <person name="Kelly S."/>
            <person name="Opperdoes F."/>
            <person name="O'Reilly A."/>
            <person name="Votypka J."/>
            <person name="Yurchenko V."/>
            <person name="Lukes J."/>
        </authorList>
    </citation>
    <scope>NUCLEOTIDE SEQUENCE [LARGE SCALE GENOMIC DNA]</scope>
    <source>
        <strain evidence="2">H10</strain>
    </source>
</reference>
<dbReference type="Proteomes" id="UP000037923">
    <property type="component" value="Unassembled WGS sequence"/>
</dbReference>
<keyword evidence="2" id="KW-0624">Polysaccharide degradation</keyword>
<feature type="region of interest" description="Disordered" evidence="1">
    <location>
        <begin position="1"/>
        <end position="41"/>
    </location>
</feature>
<keyword evidence="2" id="KW-0378">Hydrolase</keyword>
<dbReference type="SUPFAM" id="SSF53474">
    <property type="entry name" value="alpha/beta-Hydrolases"/>
    <property type="match status" value="1"/>
</dbReference>
<dbReference type="GO" id="GO:0045493">
    <property type="term" value="P:xylan catabolic process"/>
    <property type="evidence" value="ECO:0007669"/>
    <property type="project" value="UniProtKB-KW"/>
</dbReference>
<dbReference type="Pfam" id="PF00756">
    <property type="entry name" value="Esterase"/>
    <property type="match status" value="1"/>
</dbReference>
<dbReference type="GeneID" id="26908851"/>
<keyword evidence="3" id="KW-1185">Reference proteome</keyword>
<keyword evidence="2" id="KW-0858">Xylan degradation</keyword>
<dbReference type="InterPro" id="IPR000801">
    <property type="entry name" value="Esterase-like"/>
</dbReference>
<dbReference type="AlphaFoldDB" id="A0A0N0DRW9"/>
<dbReference type="OMA" id="HFGWLAT"/>
<keyword evidence="2" id="KW-0119">Carbohydrate metabolism</keyword>
<keyword evidence="2" id="KW-0326">Glycosidase</keyword>
<accession>A0A0N0DRW9</accession>
<evidence type="ECO:0000256" key="1">
    <source>
        <dbReference type="SAM" id="MobiDB-lite"/>
    </source>
</evidence>
<dbReference type="PANTHER" id="PTHR48098">
    <property type="entry name" value="ENTEROCHELIN ESTERASE-RELATED"/>
    <property type="match status" value="1"/>
</dbReference>
<protein>
    <submittedName>
        <fullName evidence="2">Endo-14-beta-xylanase z-like protein</fullName>
    </submittedName>
</protein>
<evidence type="ECO:0000313" key="2">
    <source>
        <dbReference type="EMBL" id="KPA75262.1"/>
    </source>
</evidence>
<comment type="caution">
    <text evidence="2">The sequence shown here is derived from an EMBL/GenBank/DDBJ whole genome shotgun (WGS) entry which is preliminary data.</text>
</comment>
<evidence type="ECO:0000313" key="3">
    <source>
        <dbReference type="Proteomes" id="UP000037923"/>
    </source>
</evidence>
<organism evidence="2 3">
    <name type="scientific">Leptomonas pyrrhocoris</name>
    <name type="common">Firebug parasite</name>
    <dbReference type="NCBI Taxonomy" id="157538"/>
    <lineage>
        <taxon>Eukaryota</taxon>
        <taxon>Discoba</taxon>
        <taxon>Euglenozoa</taxon>
        <taxon>Kinetoplastea</taxon>
        <taxon>Metakinetoplastina</taxon>
        <taxon>Trypanosomatida</taxon>
        <taxon>Trypanosomatidae</taxon>
        <taxon>Leishmaniinae</taxon>
        <taxon>Leptomonas</taxon>
    </lineage>
</organism>
<name>A0A0N0DRW9_LEPPY</name>
<dbReference type="Gene3D" id="3.40.50.1820">
    <property type="entry name" value="alpha/beta hydrolase"/>
    <property type="match status" value="1"/>
</dbReference>
<dbReference type="InterPro" id="IPR050583">
    <property type="entry name" value="Mycobacterial_A85_antigen"/>
</dbReference>
<proteinExistence type="predicted"/>
<dbReference type="EMBL" id="LGTL01000025">
    <property type="protein sequence ID" value="KPA75262.1"/>
    <property type="molecule type" value="Genomic_DNA"/>
</dbReference>
<sequence>MSTATINPAPLQTAPWTSPTQAPHLASHQSPPAVPPSPAFPLRDEEGVTYVGDAAGTVHYHFYFPKASFVSVVPSSTTTLEGDVDEARTTVHPAVALKKQMGGAWWGEAAYSVGLHKVFLLVDGRAVLTPHLPVTCERNEELVNYIDVPPPDESNNYYLMRPRTEHGSVAQEYITSYTTDTVEEVLVYLPPSYHKPSSATRRYPVLYLLHDDRNHGMGSLQHGKVNIIADNLIADGKMTDMIIVMKNNANGLYADPLTHDITQMCDDLTEDIIPYIDNRYRTLADRDHRAIAGLSMGSMHASRLSITRPDLFAYAGIFSGFMRTLWSDISTNDDHMDVLRRDPAAYQSAMKVLFRCIGDEDEFISRFEEDDAILAELGVKCTRRIYKGPHSWHVWRQAGSDFLTMIFK</sequence>
<gene>
    <name evidence="2" type="ORF">ABB37_08567</name>
</gene>
<dbReference type="OrthoDB" id="2112891at2759"/>